<feature type="domain" description="Peptidoglycan binding-like" evidence="2">
    <location>
        <begin position="123"/>
        <end position="180"/>
    </location>
</feature>
<dbReference type="InterPro" id="IPR036365">
    <property type="entry name" value="PGBD-like_sf"/>
</dbReference>
<evidence type="ECO:0000313" key="3">
    <source>
        <dbReference type="EMBL" id="PWK52130.1"/>
    </source>
</evidence>
<dbReference type="AlphaFoldDB" id="A0A316FX69"/>
<proteinExistence type="predicted"/>
<dbReference type="Proteomes" id="UP000245697">
    <property type="component" value="Unassembled WGS sequence"/>
</dbReference>
<name>A0A316FX69_9ACTN</name>
<dbReference type="EMBL" id="QGGR01000001">
    <property type="protein sequence ID" value="PWK52130.1"/>
    <property type="molecule type" value="Genomic_DNA"/>
</dbReference>
<feature type="signal peptide" evidence="1">
    <location>
        <begin position="1"/>
        <end position="23"/>
    </location>
</feature>
<reference evidence="3 4" key="1">
    <citation type="submission" date="2018-05" db="EMBL/GenBank/DDBJ databases">
        <title>Genomic Encyclopedia of Archaeal and Bacterial Type Strains, Phase II (KMG-II): from individual species to whole genera.</title>
        <authorList>
            <person name="Goeker M."/>
        </authorList>
    </citation>
    <scope>NUCLEOTIDE SEQUENCE [LARGE SCALE GENOMIC DNA]</scope>
    <source>
        <strain evidence="3 4">DSM 45184</strain>
    </source>
</reference>
<feature type="chain" id="PRO_5016395457" evidence="1">
    <location>
        <begin position="24"/>
        <end position="355"/>
    </location>
</feature>
<keyword evidence="1" id="KW-0732">Signal</keyword>
<keyword evidence="4" id="KW-1185">Reference proteome</keyword>
<dbReference type="OrthoDB" id="3268648at2"/>
<organism evidence="3 4">
    <name type="scientific">Actinoplanes xinjiangensis</name>
    <dbReference type="NCBI Taxonomy" id="512350"/>
    <lineage>
        <taxon>Bacteria</taxon>
        <taxon>Bacillati</taxon>
        <taxon>Actinomycetota</taxon>
        <taxon>Actinomycetes</taxon>
        <taxon>Micromonosporales</taxon>
        <taxon>Micromonosporaceae</taxon>
        <taxon>Actinoplanes</taxon>
    </lineage>
</organism>
<gene>
    <name evidence="3" type="ORF">BC793_101139</name>
</gene>
<dbReference type="InterPro" id="IPR036366">
    <property type="entry name" value="PGBDSf"/>
</dbReference>
<protein>
    <submittedName>
        <fullName evidence="3">Putative peptidoglycan binding protein</fullName>
    </submittedName>
</protein>
<sequence>MRRRGVLTLLAAMAAAGAGGGIAATRWAAGGGTPEPARATGGAVATVAVERTDLSTARTMPGTLGYGTPRTVRGAGGTVTWLPSAGTTVTRGQPLYRNDDQPVLLLYGTTPMFRPIDGAGLTGRDVRVIVDNLRALGYPVGDQPRGIRPGDGVVTTGVVAAVKKWQQDTGVPVTGTITPVQVVVLPGPVRIAEITTDLGAPAGDGVVTVTGRRKAITVPVRAVELGTVRKGDAVQVELPGGATTTGTVAAVDRDARPADDSEGGEALVDVTVTVKNTAAVKKLDSAPVQVSFTGETRANVLAVPVAALLALREGGHAVQIAGGPLVAVETGMFAMGMVEISGDGLTEGVRVVTVS</sequence>
<dbReference type="Gene3D" id="1.10.101.10">
    <property type="entry name" value="PGBD-like superfamily/PGBD"/>
    <property type="match status" value="1"/>
</dbReference>
<comment type="caution">
    <text evidence="3">The sequence shown here is derived from an EMBL/GenBank/DDBJ whole genome shotgun (WGS) entry which is preliminary data.</text>
</comment>
<dbReference type="InterPro" id="IPR002477">
    <property type="entry name" value="Peptidoglycan-bd-like"/>
</dbReference>
<evidence type="ECO:0000256" key="1">
    <source>
        <dbReference type="SAM" id="SignalP"/>
    </source>
</evidence>
<dbReference type="RefSeq" id="WP_109588563.1">
    <property type="nucleotide sequence ID" value="NZ_BONA01000020.1"/>
</dbReference>
<accession>A0A316FX69</accession>
<dbReference type="Pfam" id="PF01471">
    <property type="entry name" value="PG_binding_1"/>
    <property type="match status" value="1"/>
</dbReference>
<dbReference type="Gene3D" id="2.40.420.20">
    <property type="match status" value="1"/>
</dbReference>
<evidence type="ECO:0000313" key="4">
    <source>
        <dbReference type="Proteomes" id="UP000245697"/>
    </source>
</evidence>
<evidence type="ECO:0000259" key="2">
    <source>
        <dbReference type="Pfam" id="PF01471"/>
    </source>
</evidence>
<dbReference type="SUPFAM" id="SSF47090">
    <property type="entry name" value="PGBD-like"/>
    <property type="match status" value="1"/>
</dbReference>